<name>A0ABV5CKG9_9ACTN</name>
<evidence type="ECO:0000313" key="1">
    <source>
        <dbReference type="EMBL" id="MFB6392503.1"/>
    </source>
</evidence>
<dbReference type="Proteomes" id="UP001582793">
    <property type="component" value="Unassembled WGS sequence"/>
</dbReference>
<comment type="caution">
    <text evidence="1">The sequence shown here is derived from an EMBL/GenBank/DDBJ whole genome shotgun (WGS) entry which is preliminary data.</text>
</comment>
<accession>A0ABV5CKG9</accession>
<keyword evidence="2" id="KW-1185">Reference proteome</keyword>
<protein>
    <submittedName>
        <fullName evidence="1">Uncharacterized protein</fullName>
    </submittedName>
</protein>
<reference evidence="1 2" key="1">
    <citation type="submission" date="2024-04" db="EMBL/GenBank/DDBJ databases">
        <title>Polymorphospora sp. isolated from Baiyangdian Lake in Xiong'an New Area.</title>
        <authorList>
            <person name="Zhang X."/>
            <person name="Liu J."/>
        </authorList>
    </citation>
    <scope>NUCLEOTIDE SEQUENCE [LARGE SCALE GENOMIC DNA]</scope>
    <source>
        <strain evidence="1 2">2-325</strain>
    </source>
</reference>
<evidence type="ECO:0000313" key="2">
    <source>
        <dbReference type="Proteomes" id="UP001582793"/>
    </source>
</evidence>
<sequence length="142" mass="14682">MDPTYLVGLAEAGALALVTAMATDAWAGIRSGAARVLAGGGDADREAAAGWLDRTRESLLAVPVERQPDAVATLRSTLDELLRARLAADPTVGVELAEIVRRVDGGAGPSGPGPHQHAQVIGGSHVYQAGRDIRISGGRRNR</sequence>
<proteinExistence type="predicted"/>
<dbReference type="EMBL" id="JBCGDC010000010">
    <property type="protein sequence ID" value="MFB6392503.1"/>
    <property type="molecule type" value="Genomic_DNA"/>
</dbReference>
<gene>
    <name evidence="1" type="ORF">AAFH96_05225</name>
</gene>
<organism evidence="1 2">
    <name type="scientific">Polymorphospora lycopeni</name>
    <dbReference type="NCBI Taxonomy" id="3140240"/>
    <lineage>
        <taxon>Bacteria</taxon>
        <taxon>Bacillati</taxon>
        <taxon>Actinomycetota</taxon>
        <taxon>Actinomycetes</taxon>
        <taxon>Micromonosporales</taxon>
        <taxon>Micromonosporaceae</taxon>
        <taxon>Polymorphospora</taxon>
    </lineage>
</organism>
<dbReference type="RefSeq" id="WP_375733239.1">
    <property type="nucleotide sequence ID" value="NZ_JBCGDC010000010.1"/>
</dbReference>